<accession>A0A1P8K369</accession>
<feature type="compositionally biased region" description="Basic and acidic residues" evidence="1">
    <location>
        <begin position="71"/>
        <end position="96"/>
    </location>
</feature>
<dbReference type="STRING" id="1842727.RD110_00640"/>
<feature type="compositionally biased region" description="Basic and acidic residues" evidence="1">
    <location>
        <begin position="29"/>
        <end position="40"/>
    </location>
</feature>
<reference evidence="2 3" key="1">
    <citation type="submission" date="2017-01" db="EMBL/GenBank/DDBJ databases">
        <authorList>
            <person name="Mah S.A."/>
            <person name="Swanson W.J."/>
            <person name="Moy G.W."/>
            <person name="Vacquier V.D."/>
        </authorList>
    </citation>
    <scope>NUCLEOTIDE SEQUENCE [LARGE SCALE GENOMIC DNA]</scope>
    <source>
        <strain evidence="2 3">DCY110</strain>
    </source>
</reference>
<evidence type="ECO:0000256" key="1">
    <source>
        <dbReference type="SAM" id="MobiDB-lite"/>
    </source>
</evidence>
<dbReference type="OrthoDB" id="8795487at2"/>
<keyword evidence="3" id="KW-1185">Reference proteome</keyword>
<dbReference type="EMBL" id="CP019236">
    <property type="protein sequence ID" value="APW40381.1"/>
    <property type="molecule type" value="Genomic_DNA"/>
</dbReference>
<feature type="region of interest" description="Disordered" evidence="1">
    <location>
        <begin position="1"/>
        <end position="96"/>
    </location>
</feature>
<dbReference type="Proteomes" id="UP000186609">
    <property type="component" value="Chromosome"/>
</dbReference>
<proteinExistence type="predicted"/>
<dbReference type="AlphaFoldDB" id="A0A1P8K369"/>
<evidence type="ECO:0000313" key="2">
    <source>
        <dbReference type="EMBL" id="APW40381.1"/>
    </source>
</evidence>
<evidence type="ECO:0000313" key="3">
    <source>
        <dbReference type="Proteomes" id="UP000186609"/>
    </source>
</evidence>
<gene>
    <name evidence="2" type="ORF">RD110_00640</name>
</gene>
<protein>
    <submittedName>
        <fullName evidence="2">Uncharacterized protein</fullName>
    </submittedName>
</protein>
<dbReference type="KEGG" id="rhy:RD110_00640"/>
<name>A0A1P8K369_9BURK</name>
<sequence length="96" mass="10337">MTAATQHDAHQAQKGPAATRSNGPTKTPAEPDTKAARQDGGDVQGDMPLPHERDQSSHMTDGVPSTKVRQAAKDVERGLEDTSKGAEMDRAYQKQR</sequence>
<dbReference type="RefSeq" id="WP_076204154.1">
    <property type="nucleotide sequence ID" value="NZ_CP019236.1"/>
</dbReference>
<organism evidence="2 3">
    <name type="scientific">Rhodoferax koreensis</name>
    <dbReference type="NCBI Taxonomy" id="1842727"/>
    <lineage>
        <taxon>Bacteria</taxon>
        <taxon>Pseudomonadati</taxon>
        <taxon>Pseudomonadota</taxon>
        <taxon>Betaproteobacteria</taxon>
        <taxon>Burkholderiales</taxon>
        <taxon>Comamonadaceae</taxon>
        <taxon>Rhodoferax</taxon>
    </lineage>
</organism>